<dbReference type="Pfam" id="PF00397">
    <property type="entry name" value="WW"/>
    <property type="match status" value="1"/>
</dbReference>
<evidence type="ECO:0000313" key="4">
    <source>
        <dbReference type="Proteomes" id="UP000785171"/>
    </source>
</evidence>
<sequence length="536" mass="60584">MEEDEEEQIQPAATWDGDYRQEASEDETPASEWNKHSSETGETYYVNVVSGETSWENPDSPQQDQENDWVEAHTKEEPIDDKITYPYDGTETPVHTDVERLAADASLEEEFPAATEEIFNEDIAEEPGVLGLSLEQRVGCVDQQGGFSSGGAGVGEVAQELVGDAVGTMRLASDTGHTPDFSNTTTSPVFLEQGSNFTATPNDTEEGVEWLELQDPDQGALYYFAPHSGEVRWEAPTKTTAHIRHCDSDAVLDEVVSLRPAARSHQARARVALMKEQKLQSEGSRSIDDEENQDKSLLNEGETKPIQEVSLIESEFEAVCRREMIKEELLQLSGGDRFWGLDIHDSEVLQLHIEEELMAKGVSTISQQYPRMYTPQQEMLTANINLSDYLAFEEDDEKVDTERLQRELKEEFEAREAMFREEAQQCQNADSFWGIQAEESRQATANVAMALEEEASRRFAENALEQTLSMAWEEEVQQSVANELATRGGQEQRMQERYLSWFYGQCISVDELLDYRWPTKLQQERLEETPSPVGSE</sequence>
<proteinExistence type="predicted"/>
<organism evidence="3 4">
    <name type="scientific">Phytophthora kernoviae</name>
    <dbReference type="NCBI Taxonomy" id="325452"/>
    <lineage>
        <taxon>Eukaryota</taxon>
        <taxon>Sar</taxon>
        <taxon>Stramenopiles</taxon>
        <taxon>Oomycota</taxon>
        <taxon>Peronosporomycetes</taxon>
        <taxon>Peronosporales</taxon>
        <taxon>Peronosporaceae</taxon>
        <taxon>Phytophthora</taxon>
    </lineage>
</organism>
<feature type="domain" description="WW" evidence="2">
    <location>
        <begin position="27"/>
        <end position="60"/>
    </location>
</feature>
<dbReference type="SUPFAM" id="SSF51045">
    <property type="entry name" value="WW domain"/>
    <property type="match status" value="1"/>
</dbReference>
<dbReference type="PROSITE" id="PS01159">
    <property type="entry name" value="WW_DOMAIN_1"/>
    <property type="match status" value="1"/>
</dbReference>
<comment type="caution">
    <text evidence="3">The sequence shown here is derived from an EMBL/GenBank/DDBJ whole genome shotgun (WGS) entry which is preliminary data.</text>
</comment>
<dbReference type="EMBL" id="JPWV03000159">
    <property type="protein sequence ID" value="KAG2522752.1"/>
    <property type="molecule type" value="Genomic_DNA"/>
</dbReference>
<reference evidence="3" key="2">
    <citation type="submission" date="2020-06" db="EMBL/GenBank/DDBJ databases">
        <authorList>
            <person name="Studholme D.J."/>
        </authorList>
    </citation>
    <scope>NUCLEOTIDE SEQUENCE</scope>
    <source>
        <strain evidence="3">NZFS 2646</strain>
    </source>
</reference>
<dbReference type="PROSITE" id="PS50020">
    <property type="entry name" value="WW_DOMAIN_2"/>
    <property type="match status" value="1"/>
</dbReference>
<protein>
    <recommendedName>
        <fullName evidence="2">WW domain-containing protein</fullName>
    </recommendedName>
</protein>
<dbReference type="SMART" id="SM00456">
    <property type="entry name" value="WW"/>
    <property type="match status" value="2"/>
</dbReference>
<feature type="compositionally biased region" description="Polar residues" evidence="1">
    <location>
        <begin position="50"/>
        <end position="64"/>
    </location>
</feature>
<feature type="region of interest" description="Disordered" evidence="1">
    <location>
        <begin position="1"/>
        <end position="88"/>
    </location>
</feature>
<feature type="compositionally biased region" description="Basic and acidic residues" evidence="1">
    <location>
        <begin position="70"/>
        <end position="83"/>
    </location>
</feature>
<gene>
    <name evidence="3" type="ORF">JM16_004447</name>
</gene>
<dbReference type="InterPro" id="IPR036020">
    <property type="entry name" value="WW_dom_sf"/>
</dbReference>
<name>A0A8T0LVD4_9STRA</name>
<evidence type="ECO:0000256" key="1">
    <source>
        <dbReference type="SAM" id="MobiDB-lite"/>
    </source>
</evidence>
<dbReference type="CDD" id="cd00201">
    <property type="entry name" value="WW"/>
    <property type="match status" value="1"/>
</dbReference>
<dbReference type="InterPro" id="IPR001202">
    <property type="entry name" value="WW_dom"/>
</dbReference>
<dbReference type="Proteomes" id="UP000785171">
    <property type="component" value="Unassembled WGS sequence"/>
</dbReference>
<accession>A0A8T0LVD4</accession>
<dbReference type="AlphaFoldDB" id="A0A8T0LVD4"/>
<reference evidence="3" key="1">
    <citation type="journal article" date="2015" name="Genom Data">
        <title>Genome sequences of six Phytophthora species associated with forests in New Zealand.</title>
        <authorList>
            <person name="Studholme D.J."/>
            <person name="McDougal R.L."/>
            <person name="Sambles C."/>
            <person name="Hansen E."/>
            <person name="Hardy G."/>
            <person name="Grant M."/>
            <person name="Ganley R.J."/>
            <person name="Williams N.M."/>
        </authorList>
    </citation>
    <scope>NUCLEOTIDE SEQUENCE</scope>
    <source>
        <strain evidence="3">NZFS 2646</strain>
    </source>
</reference>
<evidence type="ECO:0000313" key="3">
    <source>
        <dbReference type="EMBL" id="KAG2522752.1"/>
    </source>
</evidence>
<evidence type="ECO:0000259" key="2">
    <source>
        <dbReference type="PROSITE" id="PS50020"/>
    </source>
</evidence>
<dbReference type="Gene3D" id="2.20.70.10">
    <property type="match status" value="1"/>
</dbReference>
<feature type="region of interest" description="Disordered" evidence="1">
    <location>
        <begin position="276"/>
        <end position="302"/>
    </location>
</feature>